<feature type="compositionally biased region" description="Acidic residues" evidence="1">
    <location>
        <begin position="66"/>
        <end position="75"/>
    </location>
</feature>
<feature type="compositionally biased region" description="Polar residues" evidence="1">
    <location>
        <begin position="88"/>
        <end position="108"/>
    </location>
</feature>
<feature type="region of interest" description="Disordered" evidence="1">
    <location>
        <begin position="45"/>
        <end position="177"/>
    </location>
</feature>
<accession>A0ABN7V367</accession>
<evidence type="ECO:0000313" key="3">
    <source>
        <dbReference type="EMBL" id="CAG8724736.1"/>
    </source>
</evidence>
<evidence type="ECO:0000256" key="1">
    <source>
        <dbReference type="SAM" id="MobiDB-lite"/>
    </source>
</evidence>
<keyword evidence="2" id="KW-0472">Membrane</keyword>
<evidence type="ECO:0000313" key="4">
    <source>
        <dbReference type="Proteomes" id="UP000789901"/>
    </source>
</evidence>
<organism evidence="3 4">
    <name type="scientific">Gigaspora margarita</name>
    <dbReference type="NCBI Taxonomy" id="4874"/>
    <lineage>
        <taxon>Eukaryota</taxon>
        <taxon>Fungi</taxon>
        <taxon>Fungi incertae sedis</taxon>
        <taxon>Mucoromycota</taxon>
        <taxon>Glomeromycotina</taxon>
        <taxon>Glomeromycetes</taxon>
        <taxon>Diversisporales</taxon>
        <taxon>Gigasporaceae</taxon>
        <taxon>Gigaspora</taxon>
    </lineage>
</organism>
<dbReference type="Proteomes" id="UP000789901">
    <property type="component" value="Unassembled WGS sequence"/>
</dbReference>
<feature type="compositionally biased region" description="Pro residues" evidence="1">
    <location>
        <begin position="225"/>
        <end position="237"/>
    </location>
</feature>
<feature type="non-terminal residue" evidence="3">
    <location>
        <position position="1"/>
    </location>
</feature>
<proteinExistence type="predicted"/>
<gene>
    <name evidence="3" type="ORF">GMARGA_LOCUS13829</name>
</gene>
<keyword evidence="2" id="KW-0812">Transmembrane</keyword>
<name>A0ABN7V367_GIGMA</name>
<evidence type="ECO:0000256" key="2">
    <source>
        <dbReference type="SAM" id="Phobius"/>
    </source>
</evidence>
<keyword evidence="2" id="KW-1133">Transmembrane helix</keyword>
<feature type="transmembrane region" description="Helical" evidence="2">
    <location>
        <begin position="282"/>
        <end position="301"/>
    </location>
</feature>
<sequence>AQESDKNDTSVFLKFPVNPEVVKQIEDIITAKGMGPSNPEVVKQLEGIIAAKGMGPSVDKSTPTDQPDDESESDSDERSTDISKGMGETSNQPKGNSRQEPEPSNQPKDNNRQEPEPSNQPKDNSRQETEPSNQSKGNSRQVVETSSTNVDSVVPMKGPSPSPSQETASLLTEPTATISPLSEQTTATISPLSESTATMTPLPTALSPSIIQTPPIAKTSALPPPIAKTQALPPPNAKTPTLPSIAKTPTPNPKSPIHTSSHLPATSTSKVSLAEHITIDNFFLVTFTTFLCYFVGNFVILF</sequence>
<keyword evidence="4" id="KW-1185">Reference proteome</keyword>
<dbReference type="EMBL" id="CAJVQB010008932">
    <property type="protein sequence ID" value="CAG8724736.1"/>
    <property type="molecule type" value="Genomic_DNA"/>
</dbReference>
<reference evidence="3 4" key="1">
    <citation type="submission" date="2021-06" db="EMBL/GenBank/DDBJ databases">
        <authorList>
            <person name="Kallberg Y."/>
            <person name="Tangrot J."/>
            <person name="Rosling A."/>
        </authorList>
    </citation>
    <scope>NUCLEOTIDE SEQUENCE [LARGE SCALE GENOMIC DNA]</scope>
    <source>
        <strain evidence="3 4">120-4 pot B 10/14</strain>
    </source>
</reference>
<feature type="compositionally biased region" description="Polar residues" evidence="1">
    <location>
        <begin position="130"/>
        <end position="151"/>
    </location>
</feature>
<protein>
    <submittedName>
        <fullName evidence="3">22572_t:CDS:1</fullName>
    </submittedName>
</protein>
<feature type="compositionally biased region" description="Polar residues" evidence="1">
    <location>
        <begin position="163"/>
        <end position="177"/>
    </location>
</feature>
<comment type="caution">
    <text evidence="3">The sequence shown here is derived from an EMBL/GenBank/DDBJ whole genome shotgun (WGS) entry which is preliminary data.</text>
</comment>
<feature type="region of interest" description="Disordered" evidence="1">
    <location>
        <begin position="225"/>
        <end position="264"/>
    </location>
</feature>